<evidence type="ECO:0000313" key="2">
    <source>
        <dbReference type="EMBL" id="KAK9673190.1"/>
    </source>
</evidence>
<gene>
    <name evidence="2" type="ORF">RND81_12G152000</name>
</gene>
<feature type="chain" id="PRO_5043475052" evidence="1">
    <location>
        <begin position="25"/>
        <end position="52"/>
    </location>
</feature>
<name>A0AAW1HAZ8_SAPOF</name>
<accession>A0AAW1HAZ8</accession>
<sequence length="52" mass="5864">MNVIFLSVAKTLLFLCLTQSLSLSFLVGEDYTSRPRQQSCNSFVMTIKSELC</sequence>
<dbReference type="AlphaFoldDB" id="A0AAW1HAZ8"/>
<evidence type="ECO:0000256" key="1">
    <source>
        <dbReference type="SAM" id="SignalP"/>
    </source>
</evidence>
<keyword evidence="3" id="KW-1185">Reference proteome</keyword>
<keyword evidence="1" id="KW-0732">Signal</keyword>
<comment type="caution">
    <text evidence="2">The sequence shown here is derived from an EMBL/GenBank/DDBJ whole genome shotgun (WGS) entry which is preliminary data.</text>
</comment>
<proteinExistence type="predicted"/>
<dbReference type="EMBL" id="JBDFQZ010000012">
    <property type="protein sequence ID" value="KAK9673190.1"/>
    <property type="molecule type" value="Genomic_DNA"/>
</dbReference>
<protein>
    <submittedName>
        <fullName evidence="2">Uncharacterized protein</fullName>
    </submittedName>
</protein>
<evidence type="ECO:0000313" key="3">
    <source>
        <dbReference type="Proteomes" id="UP001443914"/>
    </source>
</evidence>
<organism evidence="2 3">
    <name type="scientific">Saponaria officinalis</name>
    <name type="common">Common soapwort</name>
    <name type="synonym">Lychnis saponaria</name>
    <dbReference type="NCBI Taxonomy" id="3572"/>
    <lineage>
        <taxon>Eukaryota</taxon>
        <taxon>Viridiplantae</taxon>
        <taxon>Streptophyta</taxon>
        <taxon>Embryophyta</taxon>
        <taxon>Tracheophyta</taxon>
        <taxon>Spermatophyta</taxon>
        <taxon>Magnoliopsida</taxon>
        <taxon>eudicotyledons</taxon>
        <taxon>Gunneridae</taxon>
        <taxon>Pentapetalae</taxon>
        <taxon>Caryophyllales</taxon>
        <taxon>Caryophyllaceae</taxon>
        <taxon>Caryophylleae</taxon>
        <taxon>Saponaria</taxon>
    </lineage>
</organism>
<dbReference type="Proteomes" id="UP001443914">
    <property type="component" value="Unassembled WGS sequence"/>
</dbReference>
<reference evidence="2" key="1">
    <citation type="submission" date="2024-03" db="EMBL/GenBank/DDBJ databases">
        <title>WGS assembly of Saponaria officinalis var. Norfolk2.</title>
        <authorList>
            <person name="Jenkins J."/>
            <person name="Shu S."/>
            <person name="Grimwood J."/>
            <person name="Barry K."/>
            <person name="Goodstein D."/>
            <person name="Schmutz J."/>
            <person name="Leebens-Mack J."/>
            <person name="Osbourn A."/>
        </authorList>
    </citation>
    <scope>NUCLEOTIDE SEQUENCE [LARGE SCALE GENOMIC DNA]</scope>
    <source>
        <strain evidence="2">JIC</strain>
    </source>
</reference>
<feature type="signal peptide" evidence="1">
    <location>
        <begin position="1"/>
        <end position="24"/>
    </location>
</feature>